<organism evidence="5 6">
    <name type="scientific">Actinorhabdospora filicis</name>
    <dbReference type="NCBI Taxonomy" id="1785913"/>
    <lineage>
        <taxon>Bacteria</taxon>
        <taxon>Bacillati</taxon>
        <taxon>Actinomycetota</taxon>
        <taxon>Actinomycetes</taxon>
        <taxon>Micromonosporales</taxon>
        <taxon>Micromonosporaceae</taxon>
        <taxon>Actinorhabdospora</taxon>
    </lineage>
</organism>
<dbReference type="Proteomes" id="UP001165079">
    <property type="component" value="Unassembled WGS sequence"/>
</dbReference>
<evidence type="ECO:0000313" key="6">
    <source>
        <dbReference type="Proteomes" id="UP001165079"/>
    </source>
</evidence>
<reference evidence="5" key="1">
    <citation type="submission" date="2023-03" db="EMBL/GenBank/DDBJ databases">
        <title>Actinorhabdospora filicis NBRC 111898.</title>
        <authorList>
            <person name="Ichikawa N."/>
            <person name="Sato H."/>
            <person name="Tonouchi N."/>
        </authorList>
    </citation>
    <scope>NUCLEOTIDE SEQUENCE</scope>
    <source>
        <strain evidence="5">NBRC 111898</strain>
    </source>
</reference>
<keyword evidence="2" id="KW-0238">DNA-binding</keyword>
<dbReference type="InterPro" id="IPR018062">
    <property type="entry name" value="HTH_AraC-typ_CS"/>
</dbReference>
<dbReference type="SUPFAM" id="SSF46689">
    <property type="entry name" value="Homeodomain-like"/>
    <property type="match status" value="2"/>
</dbReference>
<evidence type="ECO:0000259" key="4">
    <source>
        <dbReference type="PROSITE" id="PS01124"/>
    </source>
</evidence>
<dbReference type="PANTHER" id="PTHR46796">
    <property type="entry name" value="HTH-TYPE TRANSCRIPTIONAL ACTIVATOR RHAS-RELATED"/>
    <property type="match status" value="1"/>
</dbReference>
<dbReference type="GO" id="GO:0003700">
    <property type="term" value="F:DNA-binding transcription factor activity"/>
    <property type="evidence" value="ECO:0007669"/>
    <property type="project" value="InterPro"/>
</dbReference>
<keyword evidence="1" id="KW-0805">Transcription regulation</keyword>
<dbReference type="InterPro" id="IPR050204">
    <property type="entry name" value="AraC_XylS_family_regulators"/>
</dbReference>
<dbReference type="PROSITE" id="PS01124">
    <property type="entry name" value="HTH_ARAC_FAMILY_2"/>
    <property type="match status" value="1"/>
</dbReference>
<dbReference type="RefSeq" id="WP_285667513.1">
    <property type="nucleotide sequence ID" value="NZ_BSTX01000008.1"/>
</dbReference>
<keyword evidence="3" id="KW-0804">Transcription</keyword>
<proteinExistence type="predicted"/>
<dbReference type="AlphaFoldDB" id="A0A9W6STT6"/>
<dbReference type="SMART" id="SM00342">
    <property type="entry name" value="HTH_ARAC"/>
    <property type="match status" value="1"/>
</dbReference>
<comment type="caution">
    <text evidence="5">The sequence shown here is derived from an EMBL/GenBank/DDBJ whole genome shotgun (WGS) entry which is preliminary data.</text>
</comment>
<dbReference type="InterPro" id="IPR009057">
    <property type="entry name" value="Homeodomain-like_sf"/>
</dbReference>
<dbReference type="Pfam" id="PF12833">
    <property type="entry name" value="HTH_18"/>
    <property type="match status" value="1"/>
</dbReference>
<evidence type="ECO:0000256" key="3">
    <source>
        <dbReference type="ARBA" id="ARBA00023163"/>
    </source>
</evidence>
<feature type="domain" description="HTH araC/xylS-type" evidence="4">
    <location>
        <begin position="230"/>
        <end position="330"/>
    </location>
</feature>
<dbReference type="InterPro" id="IPR035418">
    <property type="entry name" value="AraC-bd_2"/>
</dbReference>
<evidence type="ECO:0000256" key="2">
    <source>
        <dbReference type="ARBA" id="ARBA00023125"/>
    </source>
</evidence>
<name>A0A9W6STT6_9ACTN</name>
<dbReference type="GO" id="GO:0043565">
    <property type="term" value="F:sequence-specific DNA binding"/>
    <property type="evidence" value="ECO:0007669"/>
    <property type="project" value="InterPro"/>
</dbReference>
<evidence type="ECO:0000256" key="1">
    <source>
        <dbReference type="ARBA" id="ARBA00023015"/>
    </source>
</evidence>
<dbReference type="PROSITE" id="PS00041">
    <property type="entry name" value="HTH_ARAC_FAMILY_1"/>
    <property type="match status" value="1"/>
</dbReference>
<dbReference type="PANTHER" id="PTHR46796:SF12">
    <property type="entry name" value="HTH-TYPE DNA-BINDING TRANSCRIPTIONAL ACTIVATOR EUTR"/>
    <property type="match status" value="1"/>
</dbReference>
<protein>
    <submittedName>
        <fullName evidence="5">Transcriptional regulator</fullName>
    </submittedName>
</protein>
<gene>
    <name evidence="5" type="ORF">Afil01_67500</name>
</gene>
<dbReference type="EMBL" id="BSTX01000008">
    <property type="protein sequence ID" value="GLZ81943.1"/>
    <property type="molecule type" value="Genomic_DNA"/>
</dbReference>
<keyword evidence="6" id="KW-1185">Reference proteome</keyword>
<dbReference type="InterPro" id="IPR018060">
    <property type="entry name" value="HTH_AraC"/>
</dbReference>
<accession>A0A9W6STT6</accession>
<sequence>MSPDFPFDSRLPLSDYRLFRTSDVDEAREEVARVFCDHQLIPLGRTALLDAAQHSVRLRQVGFNYIRYGAEVGIVPGELTDFYVLQATLRGTADVTSGCRTALARPGVVTIPAPHRRLAMRWRGDCEQIVLRVERSAVEAELRDLIDRPLPGPVEFDVTMPLHRSMARSWWRLVRHVVADLDDGGGLARHELAAGGVEHALITGLLLAQPHNYTAALNAPPRAPGAGCVRLAVDLIENQPQRALTVSSLAREAGVSVRALQLGFRRNLDTTPTDYLRRVRLQRARAELQAGGDGLTVSEVAWRWGFTHLGRFATAYRLRYGEPPSRTLRRF</sequence>
<dbReference type="Pfam" id="PF14525">
    <property type="entry name" value="AraC_binding_2"/>
    <property type="match status" value="1"/>
</dbReference>
<evidence type="ECO:0000313" key="5">
    <source>
        <dbReference type="EMBL" id="GLZ81943.1"/>
    </source>
</evidence>
<dbReference type="Gene3D" id="1.10.10.60">
    <property type="entry name" value="Homeodomain-like"/>
    <property type="match status" value="1"/>
</dbReference>